<dbReference type="SUPFAM" id="SSF56219">
    <property type="entry name" value="DNase I-like"/>
    <property type="match status" value="1"/>
</dbReference>
<evidence type="ECO:0000256" key="6">
    <source>
        <dbReference type="ARBA" id="ARBA00022801"/>
    </source>
</evidence>
<keyword evidence="6" id="KW-0378">Hydrolase</keyword>
<name>A0AAV1Z7R4_9ARAC</name>
<reference evidence="9 10" key="1">
    <citation type="submission" date="2024-04" db="EMBL/GenBank/DDBJ databases">
        <authorList>
            <person name="Rising A."/>
            <person name="Reimegard J."/>
            <person name="Sonavane S."/>
            <person name="Akerstrom W."/>
            <person name="Nylinder S."/>
            <person name="Hedman E."/>
            <person name="Kallberg Y."/>
        </authorList>
    </citation>
    <scope>NUCLEOTIDE SEQUENCE [LARGE SCALE GENOMIC DNA]</scope>
</reference>
<evidence type="ECO:0000313" key="10">
    <source>
        <dbReference type="Proteomes" id="UP001497382"/>
    </source>
</evidence>
<keyword evidence="5" id="KW-0479">Metal-binding</keyword>
<comment type="catalytic activity">
    <reaction evidence="1">
        <text>Exonucleolytic cleavage in the 3'- to 5'-direction to yield nucleoside 5'-phosphates.</text>
        <dbReference type="EC" id="3.1.11.2"/>
    </reaction>
</comment>
<keyword evidence="10" id="KW-1185">Reference proteome</keyword>
<dbReference type="GO" id="GO:0046872">
    <property type="term" value="F:metal ion binding"/>
    <property type="evidence" value="ECO:0007669"/>
    <property type="project" value="UniProtKB-KW"/>
</dbReference>
<keyword evidence="7" id="KW-0460">Magnesium</keyword>
<dbReference type="GO" id="GO:0008081">
    <property type="term" value="F:phosphoric diester hydrolase activity"/>
    <property type="evidence" value="ECO:0007669"/>
    <property type="project" value="TreeGrafter"/>
</dbReference>
<proteinExistence type="inferred from homology"/>
<evidence type="ECO:0000256" key="2">
    <source>
        <dbReference type="ARBA" id="ARBA00001946"/>
    </source>
</evidence>
<dbReference type="PANTHER" id="PTHR22748:SF6">
    <property type="entry name" value="DNA-(APURINIC OR APYRIMIDINIC SITE) ENDONUCLEASE"/>
    <property type="match status" value="1"/>
</dbReference>
<dbReference type="Proteomes" id="UP001497382">
    <property type="component" value="Unassembled WGS sequence"/>
</dbReference>
<dbReference type="Pfam" id="PF03372">
    <property type="entry name" value="Exo_endo_phos"/>
    <property type="match status" value="1"/>
</dbReference>
<feature type="domain" description="Endonuclease/exonuclease/phosphatase" evidence="8">
    <location>
        <begin position="15"/>
        <end position="263"/>
    </location>
</feature>
<evidence type="ECO:0000313" key="9">
    <source>
        <dbReference type="EMBL" id="CAL1267556.1"/>
    </source>
</evidence>
<comment type="caution">
    <text evidence="9">The sequence shown here is derived from an EMBL/GenBank/DDBJ whole genome shotgun (WGS) entry which is preliminary data.</text>
</comment>
<evidence type="ECO:0000256" key="7">
    <source>
        <dbReference type="ARBA" id="ARBA00022842"/>
    </source>
</evidence>
<comment type="cofactor">
    <cofactor evidence="2">
        <name>Mg(2+)</name>
        <dbReference type="ChEBI" id="CHEBI:18420"/>
    </cofactor>
</comment>
<dbReference type="AlphaFoldDB" id="A0AAV1Z7R4"/>
<comment type="similarity">
    <text evidence="3">Belongs to the DNA repair enzymes AP/ExoA family.</text>
</comment>
<dbReference type="GO" id="GO:0008311">
    <property type="term" value="F:double-stranded DNA 3'-5' DNA exonuclease activity"/>
    <property type="evidence" value="ECO:0007669"/>
    <property type="project" value="UniProtKB-EC"/>
</dbReference>
<dbReference type="InterPro" id="IPR036691">
    <property type="entry name" value="Endo/exonu/phosph_ase_sf"/>
</dbReference>
<dbReference type="Gene3D" id="3.60.10.10">
    <property type="entry name" value="Endonuclease/exonuclease/phosphatase"/>
    <property type="match status" value="1"/>
</dbReference>
<evidence type="ECO:0000256" key="4">
    <source>
        <dbReference type="ARBA" id="ARBA00012115"/>
    </source>
</evidence>
<dbReference type="GO" id="GO:0003906">
    <property type="term" value="F:DNA-(apurinic or apyrimidinic site) endonuclease activity"/>
    <property type="evidence" value="ECO:0007669"/>
    <property type="project" value="TreeGrafter"/>
</dbReference>
<dbReference type="CDD" id="cd09076">
    <property type="entry name" value="L1-EN"/>
    <property type="match status" value="1"/>
</dbReference>
<gene>
    <name evidence="9" type="ORF">LARSCL_LOCUS3742</name>
</gene>
<organism evidence="9 10">
    <name type="scientific">Larinioides sclopetarius</name>
    <dbReference type="NCBI Taxonomy" id="280406"/>
    <lineage>
        <taxon>Eukaryota</taxon>
        <taxon>Metazoa</taxon>
        <taxon>Ecdysozoa</taxon>
        <taxon>Arthropoda</taxon>
        <taxon>Chelicerata</taxon>
        <taxon>Arachnida</taxon>
        <taxon>Araneae</taxon>
        <taxon>Araneomorphae</taxon>
        <taxon>Entelegynae</taxon>
        <taxon>Araneoidea</taxon>
        <taxon>Araneidae</taxon>
        <taxon>Larinioides</taxon>
    </lineage>
</organism>
<dbReference type="InterPro" id="IPR005135">
    <property type="entry name" value="Endo/exonuclease/phosphatase"/>
</dbReference>
<sequence>MKYLRPLKKGIYTFGTWNIRGLNDPRKKREVFNEIERENLDVVVLTETKLKGSGQEETLKYRHIFNGVKAGPARAGVSILINKNLGRFEKVECEESGFNTLLSQEFGEKETTNERIITGKLNIQEREVIIIGVYWVNETEDRKIKEGFQNKFRDELNKWKEHELIILGDFNSKVGISTENKVVGNFGDKEINDNGRKLIKICEDFGLKIQNTFFDHEDIHKYTWYHKRNSSKSLIDYCITRQDTTLHVHDVLACRWLECGTDHILIEATISFLSEQLPTSESREYAVKDDVIEMRKYRTYLLYSKSFRDSYNKYLDSVINMSTERSTQEKYNNLKENIHSVAYDVLGIQDKNMFGEFFWDKEIKDLRRKRGLPYKTTFESNCGKIQNKVWEGVCQAIDKVERNKRGEAALQVFYQMLNMENKNAEFRPLGTWENFNYDNKKEVPKKYKIDPDKTLQINVTDVAKALYELEDDVTWPVPGGITIQLLRNCSDKTKLLLTDLIQDIFRGKEMPSEIGEIFEIGDPPLLITHCIMRIMCFILKEKTENEIGENAFILPQLNHLEAIFTLRLQLQKNAKRNRHVVFKNLKKVYLNVQYSKLLEILAEKYKISETLLAVLEKLIKSNTLKVFYPNLLISKYPLFKGLVEQRNLGPALFNLYIQECIEEYINDLKIETSTCLHMISNNNLTVVSADCHFLEDILKALCVKCTFDLKLIIKEQDLNYFGNGTLRQFLFEIQGKNVINFDSSLLELGGSSREEVYSRITTTKDVIAHLHPVLRDKSISRVVKSKIFNTIIKSILMDGCETWTLTRRMERSINSLEKYYWKWCSPSNIFLANLKLGKLTYFKEVEKRSKGKLTNQLLTMKVLNGAEKKEG</sequence>
<dbReference type="GO" id="GO:0006284">
    <property type="term" value="P:base-excision repair"/>
    <property type="evidence" value="ECO:0007669"/>
    <property type="project" value="TreeGrafter"/>
</dbReference>
<dbReference type="EC" id="3.1.11.2" evidence="4"/>
<protein>
    <recommendedName>
        <fullName evidence="4">exodeoxyribonuclease III</fullName>
        <ecNumber evidence="4">3.1.11.2</ecNumber>
    </recommendedName>
</protein>
<evidence type="ECO:0000256" key="5">
    <source>
        <dbReference type="ARBA" id="ARBA00022723"/>
    </source>
</evidence>
<dbReference type="InterPro" id="IPR004808">
    <property type="entry name" value="AP_endonuc_1"/>
</dbReference>
<dbReference type="PANTHER" id="PTHR22748">
    <property type="entry name" value="AP ENDONUCLEASE"/>
    <property type="match status" value="1"/>
</dbReference>
<evidence type="ECO:0000259" key="8">
    <source>
        <dbReference type="Pfam" id="PF03372"/>
    </source>
</evidence>
<evidence type="ECO:0000256" key="3">
    <source>
        <dbReference type="ARBA" id="ARBA00007092"/>
    </source>
</evidence>
<evidence type="ECO:0000256" key="1">
    <source>
        <dbReference type="ARBA" id="ARBA00000493"/>
    </source>
</evidence>
<dbReference type="EMBL" id="CAXIEN010000029">
    <property type="protein sequence ID" value="CAL1267556.1"/>
    <property type="molecule type" value="Genomic_DNA"/>
</dbReference>
<accession>A0AAV1Z7R4</accession>